<proteinExistence type="predicted"/>
<evidence type="ECO:0000256" key="1">
    <source>
        <dbReference type="ARBA" id="ARBA00022801"/>
    </source>
</evidence>
<dbReference type="PANTHER" id="PTHR43540">
    <property type="entry name" value="PEROXYUREIDOACRYLATE/UREIDOACRYLATE AMIDOHYDROLASE-RELATED"/>
    <property type="match status" value="1"/>
</dbReference>
<gene>
    <name evidence="3" type="ORF">HYG82_04565</name>
</gene>
<dbReference type="GeneID" id="56032538"/>
<dbReference type="InterPro" id="IPR050272">
    <property type="entry name" value="Isochorismatase-like_hydrls"/>
</dbReference>
<evidence type="ECO:0000313" key="4">
    <source>
        <dbReference type="Proteomes" id="UP000509241"/>
    </source>
</evidence>
<dbReference type="EMBL" id="CP058601">
    <property type="protein sequence ID" value="QLG48169.1"/>
    <property type="molecule type" value="Genomic_DNA"/>
</dbReference>
<accession>A0A7D5GQY9</accession>
<reference evidence="3 4" key="1">
    <citation type="submission" date="2020-07" db="EMBL/GenBank/DDBJ databases">
        <authorList>
            <person name="Cui H."/>
        </authorList>
    </citation>
    <scope>NUCLEOTIDE SEQUENCE [LARGE SCALE GENOMIC DNA]</scope>
    <source>
        <strain evidence="3 4">YPL8</strain>
    </source>
</reference>
<dbReference type="RefSeq" id="WP_179259910.1">
    <property type="nucleotide sequence ID" value="NZ_CP058601.1"/>
</dbReference>
<evidence type="ECO:0000259" key="2">
    <source>
        <dbReference type="Pfam" id="PF00857"/>
    </source>
</evidence>
<keyword evidence="1 3" id="KW-0378">Hydrolase</keyword>
<organism evidence="3 4">
    <name type="scientific">Natrinema halophilum</name>
    <dbReference type="NCBI Taxonomy" id="1699371"/>
    <lineage>
        <taxon>Archaea</taxon>
        <taxon>Methanobacteriati</taxon>
        <taxon>Methanobacteriota</taxon>
        <taxon>Stenosarchaea group</taxon>
        <taxon>Halobacteria</taxon>
        <taxon>Halobacteriales</taxon>
        <taxon>Natrialbaceae</taxon>
        <taxon>Natrinema</taxon>
    </lineage>
</organism>
<dbReference type="CDD" id="cd00431">
    <property type="entry name" value="cysteine_hydrolases"/>
    <property type="match status" value="1"/>
</dbReference>
<dbReference type="Proteomes" id="UP000509241">
    <property type="component" value="Chromosome"/>
</dbReference>
<dbReference type="SUPFAM" id="SSF52499">
    <property type="entry name" value="Isochorismatase-like hydrolases"/>
    <property type="match status" value="1"/>
</dbReference>
<dbReference type="KEGG" id="haly:HYG82_04565"/>
<dbReference type="OrthoDB" id="202119at2157"/>
<protein>
    <submittedName>
        <fullName evidence="3">Cysteine hydrolase</fullName>
    </submittedName>
</protein>
<feature type="domain" description="Isochorismatase-like" evidence="2">
    <location>
        <begin position="13"/>
        <end position="190"/>
    </location>
</feature>
<evidence type="ECO:0000313" key="3">
    <source>
        <dbReference type="EMBL" id="QLG48169.1"/>
    </source>
</evidence>
<sequence>MNEYIRPHRNSAVLLTIDTQNDFTLAGAPAEIDGTAEAVPQIQRLVETFRSQQTPIVHVVRLYKEDGSNVDQCRKSDIESGAKVVRPGTDGAEPVAELKPSTGVRLNADRLLDGKFQEIGPQEYVMYKPRWSAFYRTYLNDFLEVRSIDTIVVCGCNFPNCPRTTVYEASERDYRIVFVPDATSGVYERGVQELENIGVAVKKTEDAIDWITK</sequence>
<dbReference type="AlphaFoldDB" id="A0A7D5GQY9"/>
<dbReference type="PANTHER" id="PTHR43540:SF6">
    <property type="entry name" value="ISOCHORISMATASE-LIKE DOMAIN-CONTAINING PROTEIN"/>
    <property type="match status" value="1"/>
</dbReference>
<dbReference type="GO" id="GO:0016787">
    <property type="term" value="F:hydrolase activity"/>
    <property type="evidence" value="ECO:0007669"/>
    <property type="project" value="UniProtKB-KW"/>
</dbReference>
<dbReference type="Gene3D" id="3.40.50.850">
    <property type="entry name" value="Isochorismatase-like"/>
    <property type="match status" value="1"/>
</dbReference>
<name>A0A7D5GQY9_9EURY</name>
<dbReference type="InterPro" id="IPR000868">
    <property type="entry name" value="Isochorismatase-like_dom"/>
</dbReference>
<dbReference type="Pfam" id="PF00857">
    <property type="entry name" value="Isochorismatase"/>
    <property type="match status" value="1"/>
</dbReference>
<keyword evidence="4" id="KW-1185">Reference proteome</keyword>
<dbReference type="InterPro" id="IPR036380">
    <property type="entry name" value="Isochorismatase-like_sf"/>
</dbReference>